<dbReference type="FunFam" id="1.10.10.60:FF:000001">
    <property type="entry name" value="MYB-related transcription factor"/>
    <property type="match status" value="1"/>
</dbReference>
<dbReference type="PANTHER" id="PTHR47994:SF5">
    <property type="entry name" value="F14D16.11-RELATED"/>
    <property type="match status" value="1"/>
</dbReference>
<dbReference type="FunFam" id="1.10.10.60:FF:000349">
    <property type="entry name" value="Transcription factor MYB39"/>
    <property type="match status" value="1"/>
</dbReference>
<feature type="domain" description="HTH myb-type" evidence="6">
    <location>
        <begin position="9"/>
        <end position="61"/>
    </location>
</feature>
<feature type="domain" description="HTH myb-type" evidence="6">
    <location>
        <begin position="62"/>
        <end position="116"/>
    </location>
</feature>
<evidence type="ECO:0000313" key="7">
    <source>
        <dbReference type="EMBL" id="CAJ1940397.1"/>
    </source>
</evidence>
<dbReference type="GO" id="GO:0005634">
    <property type="term" value="C:nucleus"/>
    <property type="evidence" value="ECO:0007669"/>
    <property type="project" value="UniProtKB-SubCell"/>
</dbReference>
<evidence type="ECO:0000256" key="4">
    <source>
        <dbReference type="ARBA" id="ARBA00023242"/>
    </source>
</evidence>
<evidence type="ECO:0000256" key="1">
    <source>
        <dbReference type="ARBA" id="ARBA00004123"/>
    </source>
</evidence>
<gene>
    <name evidence="7" type="ORF">AYBTSS11_LOCUS9677</name>
</gene>
<dbReference type="Gramene" id="rna-AYBTSS11_LOCUS9677">
    <property type="protein sequence ID" value="CAJ1940397.1"/>
    <property type="gene ID" value="gene-AYBTSS11_LOCUS9677"/>
</dbReference>
<dbReference type="Pfam" id="PF00249">
    <property type="entry name" value="Myb_DNA-binding"/>
    <property type="match status" value="2"/>
</dbReference>
<dbReference type="Proteomes" id="UP001189624">
    <property type="component" value="Chromosome 3"/>
</dbReference>
<dbReference type="PROSITE" id="PS50090">
    <property type="entry name" value="MYB_LIKE"/>
    <property type="match status" value="2"/>
</dbReference>
<organism evidence="7 8">
    <name type="scientific">Sphenostylis stenocarpa</name>
    <dbReference type="NCBI Taxonomy" id="92480"/>
    <lineage>
        <taxon>Eukaryota</taxon>
        <taxon>Viridiplantae</taxon>
        <taxon>Streptophyta</taxon>
        <taxon>Embryophyta</taxon>
        <taxon>Tracheophyta</taxon>
        <taxon>Spermatophyta</taxon>
        <taxon>Magnoliopsida</taxon>
        <taxon>eudicotyledons</taxon>
        <taxon>Gunneridae</taxon>
        <taxon>Pentapetalae</taxon>
        <taxon>rosids</taxon>
        <taxon>fabids</taxon>
        <taxon>Fabales</taxon>
        <taxon>Fabaceae</taxon>
        <taxon>Papilionoideae</taxon>
        <taxon>50 kb inversion clade</taxon>
        <taxon>NPAAA clade</taxon>
        <taxon>indigoferoid/millettioid clade</taxon>
        <taxon>Phaseoleae</taxon>
        <taxon>Sphenostylis</taxon>
    </lineage>
</organism>
<evidence type="ECO:0000256" key="3">
    <source>
        <dbReference type="ARBA" id="ARBA00023125"/>
    </source>
</evidence>
<keyword evidence="8" id="KW-1185">Reference proteome</keyword>
<dbReference type="InterPro" id="IPR017930">
    <property type="entry name" value="Myb_dom"/>
</dbReference>
<evidence type="ECO:0000259" key="5">
    <source>
        <dbReference type="PROSITE" id="PS50090"/>
    </source>
</evidence>
<name>A0AA86VFV3_9FABA</name>
<keyword evidence="2" id="KW-0677">Repeat</keyword>
<dbReference type="CDD" id="cd00167">
    <property type="entry name" value="SANT"/>
    <property type="match status" value="2"/>
</dbReference>
<dbReference type="Gene3D" id="1.10.10.60">
    <property type="entry name" value="Homeodomain-like"/>
    <property type="match status" value="2"/>
</dbReference>
<dbReference type="GO" id="GO:0003677">
    <property type="term" value="F:DNA binding"/>
    <property type="evidence" value="ECO:0007669"/>
    <property type="project" value="UniProtKB-KW"/>
</dbReference>
<dbReference type="PANTHER" id="PTHR47994">
    <property type="entry name" value="F14D16.11-RELATED"/>
    <property type="match status" value="1"/>
</dbReference>
<dbReference type="InterPro" id="IPR009057">
    <property type="entry name" value="Homeodomain-like_sf"/>
</dbReference>
<keyword evidence="3" id="KW-0238">DNA-binding</keyword>
<comment type="subcellular location">
    <subcellularLocation>
        <location evidence="1">Nucleus</location>
    </subcellularLocation>
</comment>
<dbReference type="EMBL" id="OY731400">
    <property type="protein sequence ID" value="CAJ1940397.1"/>
    <property type="molecule type" value="Genomic_DNA"/>
</dbReference>
<evidence type="ECO:0000259" key="6">
    <source>
        <dbReference type="PROSITE" id="PS51294"/>
    </source>
</evidence>
<evidence type="ECO:0000256" key="2">
    <source>
        <dbReference type="ARBA" id="ARBA00022737"/>
    </source>
</evidence>
<dbReference type="SMART" id="SM00717">
    <property type="entry name" value="SANT"/>
    <property type="match status" value="2"/>
</dbReference>
<proteinExistence type="predicted"/>
<dbReference type="InterPro" id="IPR015495">
    <property type="entry name" value="Myb_TF_plants"/>
</dbReference>
<feature type="domain" description="Myb-like" evidence="5">
    <location>
        <begin position="62"/>
        <end position="112"/>
    </location>
</feature>
<dbReference type="InterPro" id="IPR001005">
    <property type="entry name" value="SANT/Myb"/>
</dbReference>
<feature type="domain" description="Myb-like" evidence="5">
    <location>
        <begin position="9"/>
        <end position="61"/>
    </location>
</feature>
<evidence type="ECO:0000313" key="8">
    <source>
        <dbReference type="Proteomes" id="UP001189624"/>
    </source>
</evidence>
<sequence length="353" mass="40159">MGRSPCRNESNVKKGPWTAEEDEKLTDYISRHGRGTWRTLPKHAGLNRCGKSCRLRWENYLRPDIKRGKFTEEEDQLIINLHSVLGNKWAKIATNLPGRTDNEIKNYWNTNLRKKLLHMGIDPETHRPRTDLNHLMNLSQLLGMSNLGTSINPLANPIGLQADVTQLTKLQVLQNMLQLLNNTSLINMANPYLLRNQILNPPDTFLNGTNTLQVRDPMFRGPEYPNPHGNNEPDLSLSQTHSDYSQQNIFKSGLERENETDYQEVLSYAENINTSQQNQVENLLPALVASCPKTSTFNQMESNYNAAQVSSQSPVSTTFEAWEKFLIDDDETSGSYWKEILDLTSTSASPVSW</sequence>
<accession>A0AA86VFV3</accession>
<dbReference type="AlphaFoldDB" id="A0AA86VFV3"/>
<protein>
    <submittedName>
        <fullName evidence="7">Uncharacterized protein</fullName>
    </submittedName>
</protein>
<dbReference type="SUPFAM" id="SSF46689">
    <property type="entry name" value="Homeodomain-like"/>
    <property type="match status" value="1"/>
</dbReference>
<reference evidence="7" key="1">
    <citation type="submission" date="2023-10" db="EMBL/GenBank/DDBJ databases">
        <authorList>
            <person name="Domelevo Entfellner J.-B."/>
        </authorList>
    </citation>
    <scope>NUCLEOTIDE SEQUENCE</scope>
</reference>
<dbReference type="PROSITE" id="PS51294">
    <property type="entry name" value="HTH_MYB"/>
    <property type="match status" value="2"/>
</dbReference>
<keyword evidence="4" id="KW-0539">Nucleus</keyword>